<dbReference type="PANTHER" id="PTHR32305">
    <property type="match status" value="1"/>
</dbReference>
<dbReference type="NCBIfam" id="TIGR03696">
    <property type="entry name" value="Rhs_assc_core"/>
    <property type="match status" value="1"/>
</dbReference>
<sequence>MADEKGSIITETSSTGSVLAQHSYGPYGEPQNSSSSRFRYTGQILIPGTELYYYKARVYHPKLGRFMQTDPIGYEDGMNWYAYVGNDPINGVDPSGNAAQSFFVQGKMYENTMQAVSHAWGDMAQSLDSQVVQATPDVEVTREDLSAISDVSAAAASVSLATGNPEAAVVFGAVSTTAGIAEACMSDDPAKALAIQAVATISGTKTVGTMSKITLGAVDSVAPAAVKNVISAVGNQAETKVSNIIKEKAGSK</sequence>
<dbReference type="Gene3D" id="2.180.10.10">
    <property type="entry name" value="RHS repeat-associated core"/>
    <property type="match status" value="1"/>
</dbReference>
<dbReference type="PANTHER" id="PTHR32305:SF15">
    <property type="entry name" value="PROTEIN RHSA-RELATED"/>
    <property type="match status" value="1"/>
</dbReference>
<dbReference type="InterPro" id="IPR022385">
    <property type="entry name" value="Rhs_assc_core"/>
</dbReference>
<dbReference type="RefSeq" id="WP_207324134.1">
    <property type="nucleotide sequence ID" value="NZ_CP071504.1"/>
</dbReference>
<dbReference type="EMBL" id="CP071504">
    <property type="protein sequence ID" value="QSX28776.1"/>
    <property type="molecule type" value="Genomic_DNA"/>
</dbReference>
<evidence type="ECO:0000313" key="4">
    <source>
        <dbReference type="Proteomes" id="UP000663281"/>
    </source>
</evidence>
<keyword evidence="1" id="KW-0677">Repeat</keyword>
<dbReference type="KEGG" id="scyp:JYB88_10865"/>
<dbReference type="Pfam" id="PF25023">
    <property type="entry name" value="TEN_YD-shell"/>
    <property type="match status" value="1"/>
</dbReference>
<evidence type="ECO:0000256" key="1">
    <source>
        <dbReference type="ARBA" id="ARBA00022737"/>
    </source>
</evidence>
<evidence type="ECO:0000313" key="3">
    <source>
        <dbReference type="EMBL" id="QSX28776.1"/>
    </source>
</evidence>
<reference evidence="3 4" key="1">
    <citation type="submission" date="2021-03" db="EMBL/GenBank/DDBJ databases">
        <title>Novel species identification of genus Shewanella.</title>
        <authorList>
            <person name="Liu G."/>
            <person name="Zhang Q."/>
        </authorList>
    </citation>
    <scope>NUCLEOTIDE SEQUENCE [LARGE SCALE GENOMIC DNA]</scope>
    <source>
        <strain evidence="3 4">FJAT-53726</strain>
    </source>
</reference>
<proteinExistence type="predicted"/>
<organism evidence="3 4">
    <name type="scientific">Shewanella cyperi</name>
    <dbReference type="NCBI Taxonomy" id="2814292"/>
    <lineage>
        <taxon>Bacteria</taxon>
        <taxon>Pseudomonadati</taxon>
        <taxon>Pseudomonadota</taxon>
        <taxon>Gammaproteobacteria</taxon>
        <taxon>Alteromonadales</taxon>
        <taxon>Shewanellaceae</taxon>
        <taxon>Shewanella</taxon>
    </lineage>
</organism>
<dbReference type="AlphaFoldDB" id="A0A974XI16"/>
<feature type="domain" description="Teneurin-like YD-shell" evidence="2">
    <location>
        <begin position="1"/>
        <end position="87"/>
    </location>
</feature>
<accession>A0A974XI16</accession>
<dbReference type="InterPro" id="IPR050708">
    <property type="entry name" value="T6SS_VgrG/RHS"/>
</dbReference>
<dbReference type="InterPro" id="IPR056823">
    <property type="entry name" value="TEN-like_YD-shell"/>
</dbReference>
<keyword evidence="4" id="KW-1185">Reference proteome</keyword>
<dbReference type="Proteomes" id="UP000663281">
    <property type="component" value="Chromosome"/>
</dbReference>
<evidence type="ECO:0000259" key="2">
    <source>
        <dbReference type="Pfam" id="PF25023"/>
    </source>
</evidence>
<protein>
    <submittedName>
        <fullName evidence="3">RHS repeat-associated core domain-containing protein</fullName>
    </submittedName>
</protein>
<name>A0A974XI16_9GAMM</name>
<gene>
    <name evidence="3" type="ORF">JYB88_10865</name>
</gene>